<evidence type="ECO:0000256" key="5">
    <source>
        <dbReference type="ARBA" id="ARBA00022777"/>
    </source>
</evidence>
<accession>A0A6A6HAA5</accession>
<keyword evidence="2" id="KW-0723">Serine/threonine-protein kinase</keyword>
<dbReference type="GO" id="GO:0005737">
    <property type="term" value="C:cytoplasm"/>
    <property type="evidence" value="ECO:0007669"/>
    <property type="project" value="TreeGrafter"/>
</dbReference>
<dbReference type="GO" id="GO:0004674">
    <property type="term" value="F:protein serine/threonine kinase activity"/>
    <property type="evidence" value="ECO:0007669"/>
    <property type="project" value="UniProtKB-KW"/>
</dbReference>
<feature type="non-terminal residue" evidence="11">
    <location>
        <position position="375"/>
    </location>
</feature>
<gene>
    <name evidence="11" type="ORF">EV356DRAFT_428042</name>
</gene>
<evidence type="ECO:0000256" key="6">
    <source>
        <dbReference type="ARBA" id="ARBA00022840"/>
    </source>
</evidence>
<feature type="domain" description="Protein kinase" evidence="10">
    <location>
        <begin position="43"/>
        <end position="309"/>
    </location>
</feature>
<dbReference type="InterPro" id="IPR011009">
    <property type="entry name" value="Kinase-like_dom_sf"/>
</dbReference>
<dbReference type="InterPro" id="IPR000719">
    <property type="entry name" value="Prot_kinase_dom"/>
</dbReference>
<keyword evidence="12" id="KW-1185">Reference proteome</keyword>
<dbReference type="PROSITE" id="PS50011">
    <property type="entry name" value="PROTEIN_KINASE_DOM"/>
    <property type="match status" value="1"/>
</dbReference>
<dbReference type="PROSITE" id="PS00108">
    <property type="entry name" value="PROTEIN_KINASE_ST"/>
    <property type="match status" value="1"/>
</dbReference>
<keyword evidence="3" id="KW-0808">Transferase</keyword>
<feature type="region of interest" description="Disordered" evidence="9">
    <location>
        <begin position="346"/>
        <end position="375"/>
    </location>
</feature>
<dbReference type="Gene3D" id="1.10.510.10">
    <property type="entry name" value="Transferase(Phosphotransferase) domain 1"/>
    <property type="match status" value="1"/>
</dbReference>
<protein>
    <submittedName>
        <fullName evidence="11">Kinase-like protein</fullName>
    </submittedName>
</protein>
<keyword evidence="6" id="KW-0067">ATP-binding</keyword>
<keyword evidence="4" id="KW-0547">Nucleotide-binding</keyword>
<dbReference type="SMART" id="SM00220">
    <property type="entry name" value="S_TKc"/>
    <property type="match status" value="1"/>
</dbReference>
<dbReference type="Proteomes" id="UP000800092">
    <property type="component" value="Unassembled WGS sequence"/>
</dbReference>
<evidence type="ECO:0000256" key="9">
    <source>
        <dbReference type="SAM" id="MobiDB-lite"/>
    </source>
</evidence>
<dbReference type="Pfam" id="PF00069">
    <property type="entry name" value="Pkinase"/>
    <property type="match status" value="1"/>
</dbReference>
<evidence type="ECO:0000256" key="2">
    <source>
        <dbReference type="ARBA" id="ARBA00022527"/>
    </source>
</evidence>
<dbReference type="OrthoDB" id="248923at2759"/>
<evidence type="ECO:0000259" key="10">
    <source>
        <dbReference type="PROSITE" id="PS50011"/>
    </source>
</evidence>
<dbReference type="SUPFAM" id="SSF56112">
    <property type="entry name" value="Protein kinase-like (PK-like)"/>
    <property type="match status" value="1"/>
</dbReference>
<dbReference type="InterPro" id="IPR008271">
    <property type="entry name" value="Ser/Thr_kinase_AS"/>
</dbReference>
<evidence type="ECO:0000256" key="7">
    <source>
        <dbReference type="ARBA" id="ARBA00047899"/>
    </source>
</evidence>
<evidence type="ECO:0000313" key="12">
    <source>
        <dbReference type="Proteomes" id="UP000800092"/>
    </source>
</evidence>
<dbReference type="GO" id="GO:0005524">
    <property type="term" value="F:ATP binding"/>
    <property type="evidence" value="ECO:0007669"/>
    <property type="project" value="UniProtKB-KW"/>
</dbReference>
<organism evidence="11 12">
    <name type="scientific">Viridothelium virens</name>
    <name type="common">Speckled blister lichen</name>
    <name type="synonym">Trypethelium virens</name>
    <dbReference type="NCBI Taxonomy" id="1048519"/>
    <lineage>
        <taxon>Eukaryota</taxon>
        <taxon>Fungi</taxon>
        <taxon>Dikarya</taxon>
        <taxon>Ascomycota</taxon>
        <taxon>Pezizomycotina</taxon>
        <taxon>Dothideomycetes</taxon>
        <taxon>Dothideomycetes incertae sedis</taxon>
        <taxon>Trypetheliales</taxon>
        <taxon>Trypetheliaceae</taxon>
        <taxon>Viridothelium</taxon>
    </lineage>
</organism>
<dbReference type="PANTHER" id="PTHR48012">
    <property type="entry name" value="STERILE20-LIKE KINASE, ISOFORM B-RELATED"/>
    <property type="match status" value="1"/>
</dbReference>
<evidence type="ECO:0000313" key="11">
    <source>
        <dbReference type="EMBL" id="KAF2235015.1"/>
    </source>
</evidence>
<dbReference type="PANTHER" id="PTHR48012:SF10">
    <property type="entry name" value="FI20177P1"/>
    <property type="match status" value="1"/>
</dbReference>
<evidence type="ECO:0000256" key="4">
    <source>
        <dbReference type="ARBA" id="ARBA00022741"/>
    </source>
</evidence>
<proteinExistence type="inferred from homology"/>
<comment type="catalytic activity">
    <reaction evidence="8">
        <text>L-seryl-[protein] + ATP = O-phospho-L-seryl-[protein] + ADP + H(+)</text>
        <dbReference type="Rhea" id="RHEA:17989"/>
        <dbReference type="Rhea" id="RHEA-COMP:9863"/>
        <dbReference type="Rhea" id="RHEA-COMP:11604"/>
        <dbReference type="ChEBI" id="CHEBI:15378"/>
        <dbReference type="ChEBI" id="CHEBI:29999"/>
        <dbReference type="ChEBI" id="CHEBI:30616"/>
        <dbReference type="ChEBI" id="CHEBI:83421"/>
        <dbReference type="ChEBI" id="CHEBI:456216"/>
        <dbReference type="EC" id="2.7.11.1"/>
    </reaction>
</comment>
<evidence type="ECO:0000256" key="1">
    <source>
        <dbReference type="ARBA" id="ARBA00008874"/>
    </source>
</evidence>
<comment type="catalytic activity">
    <reaction evidence="7">
        <text>L-threonyl-[protein] + ATP = O-phospho-L-threonyl-[protein] + ADP + H(+)</text>
        <dbReference type="Rhea" id="RHEA:46608"/>
        <dbReference type="Rhea" id="RHEA-COMP:11060"/>
        <dbReference type="Rhea" id="RHEA-COMP:11605"/>
        <dbReference type="ChEBI" id="CHEBI:15378"/>
        <dbReference type="ChEBI" id="CHEBI:30013"/>
        <dbReference type="ChEBI" id="CHEBI:30616"/>
        <dbReference type="ChEBI" id="CHEBI:61977"/>
        <dbReference type="ChEBI" id="CHEBI:456216"/>
        <dbReference type="EC" id="2.7.11.1"/>
    </reaction>
</comment>
<dbReference type="AlphaFoldDB" id="A0A6A6HAA5"/>
<reference evidence="11" key="1">
    <citation type="journal article" date="2020" name="Stud. Mycol.">
        <title>101 Dothideomycetes genomes: a test case for predicting lifestyles and emergence of pathogens.</title>
        <authorList>
            <person name="Haridas S."/>
            <person name="Albert R."/>
            <person name="Binder M."/>
            <person name="Bloem J."/>
            <person name="Labutti K."/>
            <person name="Salamov A."/>
            <person name="Andreopoulos B."/>
            <person name="Baker S."/>
            <person name="Barry K."/>
            <person name="Bills G."/>
            <person name="Bluhm B."/>
            <person name="Cannon C."/>
            <person name="Castanera R."/>
            <person name="Culley D."/>
            <person name="Daum C."/>
            <person name="Ezra D."/>
            <person name="Gonzalez J."/>
            <person name="Henrissat B."/>
            <person name="Kuo A."/>
            <person name="Liang C."/>
            <person name="Lipzen A."/>
            <person name="Lutzoni F."/>
            <person name="Magnuson J."/>
            <person name="Mondo S."/>
            <person name="Nolan M."/>
            <person name="Ohm R."/>
            <person name="Pangilinan J."/>
            <person name="Park H.-J."/>
            <person name="Ramirez L."/>
            <person name="Alfaro M."/>
            <person name="Sun H."/>
            <person name="Tritt A."/>
            <person name="Yoshinaga Y."/>
            <person name="Zwiers L.-H."/>
            <person name="Turgeon B."/>
            <person name="Goodwin S."/>
            <person name="Spatafora J."/>
            <person name="Crous P."/>
            <person name="Grigoriev I."/>
        </authorList>
    </citation>
    <scope>NUCLEOTIDE SEQUENCE</scope>
    <source>
        <strain evidence="11">Tuck. ex Michener</strain>
    </source>
</reference>
<evidence type="ECO:0000256" key="8">
    <source>
        <dbReference type="ARBA" id="ARBA00048679"/>
    </source>
</evidence>
<comment type="similarity">
    <text evidence="1">Belongs to the protein kinase superfamily. STE Ser/Thr protein kinase family. STE20 subfamily.</text>
</comment>
<name>A0A6A6HAA5_VIRVR</name>
<dbReference type="EMBL" id="ML991794">
    <property type="protein sequence ID" value="KAF2235015.1"/>
    <property type="molecule type" value="Genomic_DNA"/>
</dbReference>
<sequence>MDRSHLVPGPGGMMKLKQAEEAKDMQKAVEERASRIGVEVPPYEFLELIGKGSFGRYSKDRRNQQIVAVKIIDVDSSDYKLDLKNKDEAIKDFVNEITILRQLKDSGAKNINGVLDTFSLHSQLWITAEYCPGGSVHTLMRANSKPGLEENYIIPIARELAVALRFVHEAGIIHRDVKCANVLVTEDGQVQLCDFGVSGVLDSDFSKRTTIIGTPFWMAPEMHKDEPSRLAYGTEVDCWAFGCTVYEMATGMPPNAKINPHMLGNVLDKAPRLQDGEYSDELRDFVSYCLQEQPQDRPSASATLDHPFVAATEEQYPTSSLVELIERYAQWEHQGGQRTSILNPFGAPGPESLSENGQVDEWNFSTTADFDKRIS</sequence>
<evidence type="ECO:0000256" key="3">
    <source>
        <dbReference type="ARBA" id="ARBA00022679"/>
    </source>
</evidence>
<dbReference type="InterPro" id="IPR050629">
    <property type="entry name" value="STE20/SPS1-PAK"/>
</dbReference>
<keyword evidence="5 11" id="KW-0418">Kinase</keyword>
<feature type="compositionally biased region" description="Polar residues" evidence="9">
    <location>
        <begin position="353"/>
        <end position="368"/>
    </location>
</feature>